<evidence type="ECO:0000313" key="3">
    <source>
        <dbReference type="EMBL" id="CAH1849991.1"/>
    </source>
</evidence>
<proteinExistence type="predicted"/>
<dbReference type="Proteomes" id="UP000838102">
    <property type="component" value="Unassembled WGS sequence"/>
</dbReference>
<evidence type="ECO:0000313" key="4">
    <source>
        <dbReference type="Proteomes" id="UP000838102"/>
    </source>
</evidence>
<feature type="compositionally biased region" description="Basic and acidic residues" evidence="1">
    <location>
        <begin position="14"/>
        <end position="23"/>
    </location>
</feature>
<keyword evidence="4" id="KW-1185">Reference proteome</keyword>
<evidence type="ECO:0000256" key="1">
    <source>
        <dbReference type="SAM" id="MobiDB-lite"/>
    </source>
</evidence>
<protein>
    <submittedName>
        <fullName evidence="3">Uncharacterized protein</fullName>
    </submittedName>
</protein>
<feature type="transmembrane region" description="Helical" evidence="2">
    <location>
        <begin position="75"/>
        <end position="94"/>
    </location>
</feature>
<keyword evidence="2" id="KW-0472">Membrane</keyword>
<gene>
    <name evidence="3" type="ORF">LMG032447_00040</name>
</gene>
<feature type="region of interest" description="Disordered" evidence="1">
    <location>
        <begin position="1"/>
        <end position="23"/>
    </location>
</feature>
<evidence type="ECO:0000256" key="2">
    <source>
        <dbReference type="SAM" id="Phobius"/>
    </source>
</evidence>
<organism evidence="3 4">
    <name type="scientific">Convivina praedatoris</name>
    <dbReference type="NCBI Taxonomy" id="2880963"/>
    <lineage>
        <taxon>Bacteria</taxon>
        <taxon>Bacillati</taxon>
        <taxon>Bacillota</taxon>
        <taxon>Bacilli</taxon>
        <taxon>Lactobacillales</taxon>
        <taxon>Lactobacillaceae</taxon>
        <taxon>Convivina</taxon>
    </lineage>
</organism>
<dbReference type="EMBL" id="CAKOEU010000001">
    <property type="protein sequence ID" value="CAH1849991.1"/>
    <property type="molecule type" value="Genomic_DNA"/>
</dbReference>
<accession>A0ABM9CZQ5</accession>
<keyword evidence="2" id="KW-1133">Transmembrane helix</keyword>
<dbReference type="RefSeq" id="WP_248705517.1">
    <property type="nucleotide sequence ID" value="NZ_CAKOET010000001.1"/>
</dbReference>
<sequence length="95" mass="11594">MFENLKEKRHQRQRIRERERVEKEYAKTHPTRIEVVQPETRSEMRLTHKGKFEMGSDGELTTKGRTDRLSYRYNMAIWVLVLLIIAVYLFFFFVN</sequence>
<reference evidence="3" key="1">
    <citation type="submission" date="2022-03" db="EMBL/GenBank/DDBJ databases">
        <authorList>
            <person name="Hettiarachchi G."/>
        </authorList>
    </citation>
    <scope>NUCLEOTIDE SEQUENCE</scope>
    <source>
        <strain evidence="3">LMG 32447</strain>
    </source>
</reference>
<name>A0ABM9CZQ5_9LACO</name>
<comment type="caution">
    <text evidence="3">The sequence shown here is derived from an EMBL/GenBank/DDBJ whole genome shotgun (WGS) entry which is preliminary data.</text>
</comment>
<keyword evidence="2" id="KW-0812">Transmembrane</keyword>